<dbReference type="Proteomes" id="UP001058974">
    <property type="component" value="Chromosome 4"/>
</dbReference>
<name>A0A9D5ASQ4_PEA</name>
<evidence type="ECO:0000313" key="2">
    <source>
        <dbReference type="Proteomes" id="UP001058974"/>
    </source>
</evidence>
<keyword evidence="2" id="KW-1185">Reference proteome</keyword>
<gene>
    <name evidence="1" type="ORF">KIW84_041933</name>
</gene>
<dbReference type="EMBL" id="JAMSHJ010000004">
    <property type="protein sequence ID" value="KAI5417125.1"/>
    <property type="molecule type" value="Genomic_DNA"/>
</dbReference>
<keyword evidence="1" id="KW-0418">Kinase</keyword>
<protein>
    <submittedName>
        <fullName evidence="1">Serine/threonine-protein kinase afc2, variant 3</fullName>
    </submittedName>
</protein>
<proteinExistence type="predicted"/>
<organism evidence="1 2">
    <name type="scientific">Pisum sativum</name>
    <name type="common">Garden pea</name>
    <name type="synonym">Lathyrus oleraceus</name>
    <dbReference type="NCBI Taxonomy" id="3888"/>
    <lineage>
        <taxon>Eukaryota</taxon>
        <taxon>Viridiplantae</taxon>
        <taxon>Streptophyta</taxon>
        <taxon>Embryophyta</taxon>
        <taxon>Tracheophyta</taxon>
        <taxon>Spermatophyta</taxon>
        <taxon>Magnoliopsida</taxon>
        <taxon>eudicotyledons</taxon>
        <taxon>Gunneridae</taxon>
        <taxon>Pentapetalae</taxon>
        <taxon>rosids</taxon>
        <taxon>fabids</taxon>
        <taxon>Fabales</taxon>
        <taxon>Fabaceae</taxon>
        <taxon>Papilionoideae</taxon>
        <taxon>50 kb inversion clade</taxon>
        <taxon>NPAAA clade</taxon>
        <taxon>Hologalegina</taxon>
        <taxon>IRL clade</taxon>
        <taxon>Fabeae</taxon>
        <taxon>Lathyrus</taxon>
    </lineage>
</organism>
<sequence length="122" mass="13686">MEMERVFEFPHTHMDRRPRKRARLGWDVPEVPKAQVGLFFGQDVGNISSYAPSGVSSEHTTSSLLVKGVARNGSPPLRDDDKDGHYMFAVGENLTSRCNYTLPSLQYFPSFMSLSSPSLLCF</sequence>
<dbReference type="AlphaFoldDB" id="A0A9D5ASQ4"/>
<dbReference type="Gramene" id="Psat04G0193300-T3">
    <property type="protein sequence ID" value="KAI5417125.1"/>
    <property type="gene ID" value="KIW84_041933"/>
</dbReference>
<dbReference type="GO" id="GO:0016301">
    <property type="term" value="F:kinase activity"/>
    <property type="evidence" value="ECO:0007669"/>
    <property type="project" value="UniProtKB-KW"/>
</dbReference>
<comment type="caution">
    <text evidence="1">The sequence shown here is derived from an EMBL/GenBank/DDBJ whole genome shotgun (WGS) entry which is preliminary data.</text>
</comment>
<evidence type="ECO:0000313" key="1">
    <source>
        <dbReference type="EMBL" id="KAI5417125.1"/>
    </source>
</evidence>
<keyword evidence="1" id="KW-0808">Transferase</keyword>
<accession>A0A9D5ASQ4</accession>
<reference evidence="1 2" key="1">
    <citation type="journal article" date="2022" name="Nat. Genet.">
        <title>Improved pea reference genome and pan-genome highlight genomic features and evolutionary characteristics.</title>
        <authorList>
            <person name="Yang T."/>
            <person name="Liu R."/>
            <person name="Luo Y."/>
            <person name="Hu S."/>
            <person name="Wang D."/>
            <person name="Wang C."/>
            <person name="Pandey M.K."/>
            <person name="Ge S."/>
            <person name="Xu Q."/>
            <person name="Li N."/>
            <person name="Li G."/>
            <person name="Huang Y."/>
            <person name="Saxena R.K."/>
            <person name="Ji Y."/>
            <person name="Li M."/>
            <person name="Yan X."/>
            <person name="He Y."/>
            <person name="Liu Y."/>
            <person name="Wang X."/>
            <person name="Xiang C."/>
            <person name="Varshney R.K."/>
            <person name="Ding H."/>
            <person name="Gao S."/>
            <person name="Zong X."/>
        </authorList>
    </citation>
    <scope>NUCLEOTIDE SEQUENCE [LARGE SCALE GENOMIC DNA]</scope>
    <source>
        <strain evidence="1 2">cv. Zhongwan 6</strain>
    </source>
</reference>